<reference evidence="3 4" key="1">
    <citation type="submission" date="2018-01" db="EMBL/GenBank/DDBJ databases">
        <title>Genome characterization of the sugarcane-associated fungus Trichoderma ghanense CCMA-1212 and their application in lignocelulose bioconversion.</title>
        <authorList>
            <person name="Steindorff A.S."/>
            <person name="Mendes T.D."/>
            <person name="Vilela E.S.D."/>
            <person name="Rodrigues D.S."/>
            <person name="Formighieri E.F."/>
            <person name="Melo I.S."/>
            <person name="Favaro L.C.L."/>
        </authorList>
    </citation>
    <scope>NUCLEOTIDE SEQUENCE [LARGE SCALE GENOMIC DNA]</scope>
    <source>
        <strain evidence="3 4">CCMA-1212</strain>
    </source>
</reference>
<evidence type="ECO:0000313" key="4">
    <source>
        <dbReference type="Proteomes" id="UP001642720"/>
    </source>
</evidence>
<name>A0ABY2H7K4_9HYPO</name>
<feature type="coiled-coil region" evidence="1">
    <location>
        <begin position="31"/>
        <end position="58"/>
    </location>
</feature>
<accession>A0ABY2H7K4</accession>
<evidence type="ECO:0000313" key="3">
    <source>
        <dbReference type="EMBL" id="TFB03949.1"/>
    </source>
</evidence>
<sequence length="426" mass="47223">MDPLTVSSGVFRILTGALESSKSLHETVQSFRNHERTIRELRSELESLIQVLESLRGMVTSDEESPVMSMLKNPVLRCHQICQEFNAVVIKCTRHSTGGSRTSFRDWTRIRYMGGDVRDFKDMLAGYKATIAVALGSLNMQNAQVTRQAIDQHNEMIQETTADLEAHLRVIDQKLADVASLLRQQDPNPASEESTTQQMEEERQSAQQCLFLCENAISHLQSLQNDLPPQRDQKDAFRAKTALALSDAKDKILVTMTELQQHLAATPPVIIKPSSTDVISLLPQQLEEDRTRLLKELVTARQCLQVCNLAAEQASLVRGVHVFDGVSAQDNSQQVIVSTVGSDLINATNVRAGNFSTQWLGCISDASLQRLSADRAASLSYSYSPSPAKEKDPSYGNKYGLGYKLQERETLGSIKSMSIGSSLQNR</sequence>
<keyword evidence="4" id="KW-1185">Reference proteome</keyword>
<protein>
    <recommendedName>
        <fullName evidence="2">Azaphilone pigments biosynthesis cluster protein L N-terminal domain-containing protein</fullName>
    </recommendedName>
</protein>
<gene>
    <name evidence="3" type="ORF">CCMA1212_004078</name>
</gene>
<keyword evidence="1" id="KW-0175">Coiled coil</keyword>
<proteinExistence type="predicted"/>
<feature type="domain" description="Azaphilone pigments biosynthesis cluster protein L N-terminal" evidence="2">
    <location>
        <begin position="1"/>
        <end position="214"/>
    </location>
</feature>
<dbReference type="InterPro" id="IPR031348">
    <property type="entry name" value="PigL_N"/>
</dbReference>
<evidence type="ECO:0000256" key="1">
    <source>
        <dbReference type="SAM" id="Coils"/>
    </source>
</evidence>
<dbReference type="EMBL" id="PPTA01000004">
    <property type="protein sequence ID" value="TFB03949.1"/>
    <property type="molecule type" value="Genomic_DNA"/>
</dbReference>
<dbReference type="GeneID" id="300575847"/>
<comment type="caution">
    <text evidence="3">The sequence shown here is derived from an EMBL/GenBank/DDBJ whole genome shotgun (WGS) entry which is preliminary data.</text>
</comment>
<dbReference type="RefSeq" id="XP_073560150.1">
    <property type="nucleotide sequence ID" value="XM_073701397.1"/>
</dbReference>
<dbReference type="Proteomes" id="UP001642720">
    <property type="component" value="Unassembled WGS sequence"/>
</dbReference>
<dbReference type="Pfam" id="PF17111">
    <property type="entry name" value="PigL_N"/>
    <property type="match status" value="1"/>
</dbReference>
<evidence type="ECO:0000259" key="2">
    <source>
        <dbReference type="Pfam" id="PF17111"/>
    </source>
</evidence>
<organism evidence="3 4">
    <name type="scientific">Trichoderma ghanense</name>
    <dbReference type="NCBI Taxonomy" id="65468"/>
    <lineage>
        <taxon>Eukaryota</taxon>
        <taxon>Fungi</taxon>
        <taxon>Dikarya</taxon>
        <taxon>Ascomycota</taxon>
        <taxon>Pezizomycotina</taxon>
        <taxon>Sordariomycetes</taxon>
        <taxon>Hypocreomycetidae</taxon>
        <taxon>Hypocreales</taxon>
        <taxon>Hypocreaceae</taxon>
        <taxon>Trichoderma</taxon>
    </lineage>
</organism>